<dbReference type="GO" id="GO:0004132">
    <property type="term" value="F:dCMP deaminase activity"/>
    <property type="evidence" value="ECO:0007669"/>
    <property type="project" value="InterPro"/>
</dbReference>
<comment type="cofactor">
    <cofactor evidence="6">
        <name>Zn(2+)</name>
        <dbReference type="ChEBI" id="CHEBI:29105"/>
    </cofactor>
</comment>
<evidence type="ECO:0000256" key="5">
    <source>
        <dbReference type="PIRSR" id="PIRSR006019-1"/>
    </source>
</evidence>
<name>A0A386KAG9_9CAUD</name>
<proteinExistence type="inferred from homology"/>
<gene>
    <name evidence="8" type="ORF">Aci05_065</name>
</gene>
<evidence type="ECO:0000256" key="6">
    <source>
        <dbReference type="PIRSR" id="PIRSR006019-2"/>
    </source>
</evidence>
<dbReference type="PROSITE" id="PS00903">
    <property type="entry name" value="CYT_DCMP_DEAMINASES_1"/>
    <property type="match status" value="1"/>
</dbReference>
<keyword evidence="4 6" id="KW-0862">Zinc</keyword>
<feature type="binding site" evidence="6">
    <location>
        <position position="101"/>
    </location>
    <ligand>
        <name>Zn(2+)</name>
        <dbReference type="ChEBI" id="CHEBI:29105"/>
        <note>catalytic</note>
    </ligand>
</feature>
<feature type="active site" description="Proton donor" evidence="5">
    <location>
        <position position="72"/>
    </location>
</feature>
<dbReference type="PROSITE" id="PS51747">
    <property type="entry name" value="CYT_DCMP_DEAMINASES_2"/>
    <property type="match status" value="1"/>
</dbReference>
<keyword evidence="3" id="KW-0378">Hydrolase</keyword>
<dbReference type="EMBL" id="MH746814">
    <property type="protein sequence ID" value="AYD82381.1"/>
    <property type="molecule type" value="Genomic_DNA"/>
</dbReference>
<dbReference type="InterPro" id="IPR015517">
    <property type="entry name" value="dCMP_deaminase-rel"/>
</dbReference>
<evidence type="ECO:0000256" key="3">
    <source>
        <dbReference type="ARBA" id="ARBA00022801"/>
    </source>
</evidence>
<accession>A0A386KAG9</accession>
<keyword evidence="9" id="KW-1185">Reference proteome</keyword>
<organism evidence="8 9">
    <name type="scientific">Acinetobacter phage vB_AbaM_B09_Aci05</name>
    <dbReference type="NCBI Taxonomy" id="2315458"/>
    <lineage>
        <taxon>Viruses</taxon>
        <taxon>Duplodnaviria</taxon>
        <taxon>Heunggongvirae</taxon>
        <taxon>Uroviricota</taxon>
        <taxon>Caudoviricetes</taxon>
        <taxon>Saclayvirus</taxon>
        <taxon>Saclayvirus Aci05</taxon>
    </lineage>
</organism>
<dbReference type="InterPro" id="IPR016192">
    <property type="entry name" value="APOBEC/CMP_deaminase_Zn-bd"/>
</dbReference>
<keyword evidence="2 6" id="KW-0479">Metal-binding</keyword>
<protein>
    <submittedName>
        <fullName evidence="8">dCMP deaminase</fullName>
    </submittedName>
</protein>
<feature type="binding site" evidence="6">
    <location>
        <position position="98"/>
    </location>
    <ligand>
        <name>Zn(2+)</name>
        <dbReference type="ChEBI" id="CHEBI:29105"/>
        <note>catalytic</note>
    </ligand>
</feature>
<dbReference type="PIRSF" id="PIRSF006019">
    <property type="entry name" value="dCMP_deaminase"/>
    <property type="match status" value="1"/>
</dbReference>
<dbReference type="PANTHER" id="PTHR11086">
    <property type="entry name" value="DEOXYCYTIDYLATE DEAMINASE-RELATED"/>
    <property type="match status" value="1"/>
</dbReference>
<evidence type="ECO:0000256" key="1">
    <source>
        <dbReference type="ARBA" id="ARBA00006576"/>
    </source>
</evidence>
<dbReference type="GO" id="GO:0008270">
    <property type="term" value="F:zinc ion binding"/>
    <property type="evidence" value="ECO:0007669"/>
    <property type="project" value="InterPro"/>
</dbReference>
<evidence type="ECO:0000259" key="7">
    <source>
        <dbReference type="PROSITE" id="PS51747"/>
    </source>
</evidence>
<evidence type="ECO:0000256" key="4">
    <source>
        <dbReference type="ARBA" id="ARBA00022833"/>
    </source>
</evidence>
<feature type="binding site" evidence="6">
    <location>
        <position position="70"/>
    </location>
    <ligand>
        <name>Zn(2+)</name>
        <dbReference type="ChEBI" id="CHEBI:29105"/>
        <note>catalytic</note>
    </ligand>
</feature>
<dbReference type="PANTHER" id="PTHR11086:SF18">
    <property type="entry name" value="DEOXYCYTIDYLATE DEAMINASE"/>
    <property type="match status" value="1"/>
</dbReference>
<feature type="domain" description="CMP/dCMP-type deaminase" evidence="7">
    <location>
        <begin position="7"/>
        <end position="136"/>
    </location>
</feature>
<comment type="similarity">
    <text evidence="1">Belongs to the cytidine and deoxycytidylate deaminase family.</text>
</comment>
<sequence>MEITKLKYKLAFMGMAKVFAKTSEAKRLQVGALIVKNKQIISTGVNGTPAGWETNNCENSNNETEWFVRHAEVQALNKLRKSHETSIGAEMYITHSPCKNCAVEIIDAGISKVYYDIDYRDSTGIELLKKYGIRVEKLQEVK</sequence>
<dbReference type="SUPFAM" id="SSF53927">
    <property type="entry name" value="Cytidine deaminase-like"/>
    <property type="match status" value="1"/>
</dbReference>
<dbReference type="InterPro" id="IPR002125">
    <property type="entry name" value="CMP_dCMP_dom"/>
</dbReference>
<dbReference type="Proteomes" id="UP000269940">
    <property type="component" value="Segment"/>
</dbReference>
<evidence type="ECO:0000256" key="2">
    <source>
        <dbReference type="ARBA" id="ARBA00022723"/>
    </source>
</evidence>
<dbReference type="GO" id="GO:0006220">
    <property type="term" value="P:pyrimidine nucleotide metabolic process"/>
    <property type="evidence" value="ECO:0007669"/>
    <property type="project" value="InterPro"/>
</dbReference>
<dbReference type="InterPro" id="IPR016473">
    <property type="entry name" value="dCMP_deaminase"/>
</dbReference>
<evidence type="ECO:0000313" key="8">
    <source>
        <dbReference type="EMBL" id="AYD82381.1"/>
    </source>
</evidence>
<evidence type="ECO:0000313" key="9">
    <source>
        <dbReference type="Proteomes" id="UP000269940"/>
    </source>
</evidence>
<dbReference type="Gene3D" id="3.40.140.10">
    <property type="entry name" value="Cytidine Deaminase, domain 2"/>
    <property type="match status" value="1"/>
</dbReference>
<reference evidence="8 9" key="1">
    <citation type="submission" date="2018-08" db="EMBL/GenBank/DDBJ databases">
        <title>Complete genome sequence of five Acinetobacter baumannii phages from Abidjan, Cote d'Ivoire.</title>
        <authorList>
            <person name="Essoh C."/>
            <person name="Vernadet J.-P."/>
            <person name="Vergnaud G."/>
            <person name="Resch G."/>
            <person name="Pourcel C."/>
        </authorList>
    </citation>
    <scope>NUCLEOTIDE SEQUENCE [LARGE SCALE GENOMIC DNA]</scope>
</reference>
<dbReference type="InterPro" id="IPR016193">
    <property type="entry name" value="Cytidine_deaminase-like"/>
</dbReference>
<dbReference type="Pfam" id="PF00383">
    <property type="entry name" value="dCMP_cyt_deam_1"/>
    <property type="match status" value="1"/>
</dbReference>